<feature type="region of interest" description="Disordered" evidence="1">
    <location>
        <begin position="1"/>
        <end position="21"/>
    </location>
</feature>
<dbReference type="AlphaFoldDB" id="A0A4V1M2V8"/>
<sequence>MKGSVPSSTSSPGQDSVNNECPPIKLMLKTAVLYSAELWRKAFLSYQGADPGIASAVFDGLSQGWNSLSEQEKVTAREILLSDEEPDMVSRTTSRHLDYSTNNDPPLAIKTPSRLNLFTLHVTQDF</sequence>
<evidence type="ECO:0000256" key="1">
    <source>
        <dbReference type="SAM" id="MobiDB-lite"/>
    </source>
</evidence>
<dbReference type="InParanoid" id="A0A4V1M2V8"/>
<protein>
    <submittedName>
        <fullName evidence="2">Uncharacterized protein</fullName>
    </submittedName>
</protein>
<name>A0A4V1M2V8_TREME</name>
<dbReference type="VEuPathDB" id="FungiDB:TREMEDRAFT_59921"/>
<proteinExistence type="predicted"/>
<reference evidence="2 3" key="1">
    <citation type="submission" date="2016-06" db="EMBL/GenBank/DDBJ databases">
        <title>Evolution of pathogenesis and genome organization in the Tremellales.</title>
        <authorList>
            <person name="Cuomo C."/>
            <person name="Litvintseva A."/>
            <person name="Heitman J."/>
            <person name="Chen Y."/>
            <person name="Sun S."/>
            <person name="Springer D."/>
            <person name="Dromer F."/>
            <person name="Young S."/>
            <person name="Zeng Q."/>
            <person name="Chapman S."/>
            <person name="Gujja S."/>
            <person name="Saif S."/>
            <person name="Birren B."/>
        </authorList>
    </citation>
    <scope>NUCLEOTIDE SEQUENCE [LARGE SCALE GENOMIC DNA]</scope>
    <source>
        <strain evidence="2 3">ATCC 28783</strain>
    </source>
</reference>
<organism evidence="2 3">
    <name type="scientific">Tremella mesenterica</name>
    <name type="common">Jelly fungus</name>
    <dbReference type="NCBI Taxonomy" id="5217"/>
    <lineage>
        <taxon>Eukaryota</taxon>
        <taxon>Fungi</taxon>
        <taxon>Dikarya</taxon>
        <taxon>Basidiomycota</taxon>
        <taxon>Agaricomycotina</taxon>
        <taxon>Tremellomycetes</taxon>
        <taxon>Tremellales</taxon>
        <taxon>Tremellaceae</taxon>
        <taxon>Tremella</taxon>
    </lineage>
</organism>
<gene>
    <name evidence="2" type="ORF">M231_08029</name>
</gene>
<evidence type="ECO:0000313" key="2">
    <source>
        <dbReference type="EMBL" id="RXK34720.1"/>
    </source>
</evidence>
<comment type="caution">
    <text evidence="2">The sequence shown here is derived from an EMBL/GenBank/DDBJ whole genome shotgun (WGS) entry which is preliminary data.</text>
</comment>
<feature type="compositionally biased region" description="Polar residues" evidence="1">
    <location>
        <begin position="1"/>
        <end position="19"/>
    </location>
</feature>
<dbReference type="EMBL" id="SDIL01000207">
    <property type="protein sequence ID" value="RXK34720.1"/>
    <property type="molecule type" value="Genomic_DNA"/>
</dbReference>
<accession>A0A4V1M2V8</accession>
<feature type="region of interest" description="Disordered" evidence="1">
    <location>
        <begin position="85"/>
        <end position="105"/>
    </location>
</feature>
<keyword evidence="3" id="KW-1185">Reference proteome</keyword>
<evidence type="ECO:0000313" key="3">
    <source>
        <dbReference type="Proteomes" id="UP000289152"/>
    </source>
</evidence>
<dbReference type="Proteomes" id="UP000289152">
    <property type="component" value="Unassembled WGS sequence"/>
</dbReference>